<keyword evidence="2" id="KW-0378">Hydrolase</keyword>
<dbReference type="Gene3D" id="3.10.129.10">
    <property type="entry name" value="Hotdog Thioesterase"/>
    <property type="match status" value="1"/>
</dbReference>
<dbReference type="InterPro" id="IPR050563">
    <property type="entry name" value="4-hydroxybenzoyl-CoA_TE"/>
</dbReference>
<reference evidence="3 4" key="1">
    <citation type="journal article" date="2015" name="Microbiome">
        <title>Genomic resolution of linkages in carbon, nitrogen, and sulfur cycling among widespread estuary sediment bacteria.</title>
        <authorList>
            <person name="Baker B.J."/>
            <person name="Lazar C.S."/>
            <person name="Teske A.P."/>
            <person name="Dick G.J."/>
        </authorList>
    </citation>
    <scope>NUCLEOTIDE SEQUENCE [LARGE SCALE GENOMIC DNA]</scope>
    <source>
        <strain evidence="3">SM1_77</strain>
    </source>
</reference>
<comment type="similarity">
    <text evidence="1">Belongs to the 4-hydroxybenzoyl-CoA thioesterase family.</text>
</comment>
<dbReference type="Pfam" id="PF13279">
    <property type="entry name" value="4HBT_2"/>
    <property type="match status" value="1"/>
</dbReference>
<dbReference type="SUPFAM" id="SSF54637">
    <property type="entry name" value="Thioesterase/thiol ester dehydrase-isomerase"/>
    <property type="match status" value="1"/>
</dbReference>
<dbReference type="PANTHER" id="PTHR31793">
    <property type="entry name" value="4-HYDROXYBENZOYL-COA THIOESTERASE FAMILY MEMBER"/>
    <property type="match status" value="1"/>
</dbReference>
<dbReference type="Proteomes" id="UP000050975">
    <property type="component" value="Unassembled WGS sequence"/>
</dbReference>
<evidence type="ECO:0000256" key="1">
    <source>
        <dbReference type="ARBA" id="ARBA00005953"/>
    </source>
</evidence>
<proteinExistence type="inferred from homology"/>
<evidence type="ECO:0000313" key="4">
    <source>
        <dbReference type="Proteomes" id="UP000050975"/>
    </source>
</evidence>
<evidence type="ECO:0000313" key="3">
    <source>
        <dbReference type="EMBL" id="KPL14684.1"/>
    </source>
</evidence>
<dbReference type="AlphaFoldDB" id="A0A0S8JZZ5"/>
<accession>A0A0S8JZZ5</accession>
<sequence>MARVKLELPSKFEYATDIQVCINNINYGGHLGNDSLLSLIHEARIRFLKRHGFTESDIGGVGIIMVDTVVLYKGESFHGDVLTFEVAVRDVSKVGCDFCFRVTNKNTGKEIAHAKTGIVFFDYNTRKVVNTPDTFRKLFE</sequence>
<dbReference type="CDD" id="cd00586">
    <property type="entry name" value="4HBT"/>
    <property type="match status" value="1"/>
</dbReference>
<dbReference type="GO" id="GO:0047617">
    <property type="term" value="F:fatty acyl-CoA hydrolase activity"/>
    <property type="evidence" value="ECO:0007669"/>
    <property type="project" value="TreeGrafter"/>
</dbReference>
<evidence type="ECO:0000256" key="2">
    <source>
        <dbReference type="ARBA" id="ARBA00022801"/>
    </source>
</evidence>
<gene>
    <name evidence="3" type="ORF">AMJ74_02895</name>
</gene>
<name>A0A0S8JZZ5_UNCW3</name>
<dbReference type="EMBL" id="LJVE01000039">
    <property type="protein sequence ID" value="KPL14684.1"/>
    <property type="molecule type" value="Genomic_DNA"/>
</dbReference>
<dbReference type="InterPro" id="IPR029069">
    <property type="entry name" value="HotDog_dom_sf"/>
</dbReference>
<comment type="caution">
    <text evidence="3">The sequence shown here is derived from an EMBL/GenBank/DDBJ whole genome shotgun (WGS) entry which is preliminary data.</text>
</comment>
<dbReference type="PANTHER" id="PTHR31793:SF27">
    <property type="entry name" value="NOVEL THIOESTERASE SUPERFAMILY DOMAIN AND SAPOSIN A-TYPE DOMAIN CONTAINING PROTEIN (0610012H03RIK)"/>
    <property type="match status" value="1"/>
</dbReference>
<protein>
    <submittedName>
        <fullName evidence="3">Thioesterase</fullName>
    </submittedName>
</protein>
<organism evidence="3 4">
    <name type="scientific">candidate division WOR_3 bacterium SM1_77</name>
    <dbReference type="NCBI Taxonomy" id="1703778"/>
    <lineage>
        <taxon>Bacteria</taxon>
        <taxon>Bacteria division WOR-3</taxon>
    </lineage>
</organism>